<dbReference type="Proteomes" id="UP000694427">
    <property type="component" value="Unplaced"/>
</dbReference>
<dbReference type="PANTHER" id="PTHR46481">
    <property type="entry name" value="ZINC FINGER BED DOMAIN-CONTAINING PROTEIN 4"/>
    <property type="match status" value="1"/>
</dbReference>
<proteinExistence type="predicted"/>
<feature type="compositionally biased region" description="Polar residues" evidence="1">
    <location>
        <begin position="226"/>
        <end position="244"/>
    </location>
</feature>
<reference evidence="3" key="1">
    <citation type="submission" date="2025-08" db="UniProtKB">
        <authorList>
            <consortium name="Ensembl"/>
        </authorList>
    </citation>
    <scope>IDENTIFICATION</scope>
</reference>
<sequence length="358" mass="40427">MWTRLFCFGHCLHIAIERSMRDTRIDRPVGVCKKIVSVFLHSWKKQRTLKDAQAELGLPPHKLVTESPTRWGSRQKMIERILEQEKAITQVLAADRSTRHLVPTWQDIEVLDSVSKALGPLLDFTDALSSENYVTVSCLKPTLHLFNSELLQGKDEDTDLTRKIKSSILDYMNTKYGDQEVQELINMATILDPRFRTQYMSQEEILVIKARVVREAESLSAMPSDAGSSTPVMSSESTKEAQSASKRQRKSLGSFFKKPAAEMTTTLSETEKIEAELNNYLHGPLADGESNPLTWWKVHEVNFPNISRLVKKYLCVPATSTPSERVFSAAGNVVTCQRSLLKPATVNMLVFLTKNLKV</sequence>
<feature type="region of interest" description="Disordered" evidence="1">
    <location>
        <begin position="219"/>
        <end position="244"/>
    </location>
</feature>
<dbReference type="GO" id="GO:0046983">
    <property type="term" value="F:protein dimerization activity"/>
    <property type="evidence" value="ECO:0007669"/>
    <property type="project" value="InterPro"/>
</dbReference>
<dbReference type="Ensembl" id="ENSCCRT00010022071.1">
    <property type="protein sequence ID" value="ENSCCRP00010020159.1"/>
    <property type="gene ID" value="ENSCCRG00010008748.1"/>
</dbReference>
<reference evidence="3" key="2">
    <citation type="submission" date="2025-09" db="UniProtKB">
        <authorList>
            <consortium name="Ensembl"/>
        </authorList>
    </citation>
    <scope>IDENTIFICATION</scope>
</reference>
<protein>
    <recommendedName>
        <fullName evidence="2">HAT C-terminal dimerisation domain-containing protein</fullName>
    </recommendedName>
</protein>
<organism evidence="3 4">
    <name type="scientific">Cyprinus carpio</name>
    <name type="common">Common carp</name>
    <dbReference type="NCBI Taxonomy" id="7962"/>
    <lineage>
        <taxon>Eukaryota</taxon>
        <taxon>Metazoa</taxon>
        <taxon>Chordata</taxon>
        <taxon>Craniata</taxon>
        <taxon>Vertebrata</taxon>
        <taxon>Euteleostomi</taxon>
        <taxon>Actinopterygii</taxon>
        <taxon>Neopterygii</taxon>
        <taxon>Teleostei</taxon>
        <taxon>Ostariophysi</taxon>
        <taxon>Cypriniformes</taxon>
        <taxon>Cyprinidae</taxon>
        <taxon>Cyprininae</taxon>
        <taxon>Cyprinus</taxon>
    </lineage>
</organism>
<evidence type="ECO:0000256" key="1">
    <source>
        <dbReference type="SAM" id="MobiDB-lite"/>
    </source>
</evidence>
<dbReference type="InterPro" id="IPR008906">
    <property type="entry name" value="HATC_C_dom"/>
</dbReference>
<evidence type="ECO:0000313" key="4">
    <source>
        <dbReference type="Proteomes" id="UP000694427"/>
    </source>
</evidence>
<evidence type="ECO:0000313" key="3">
    <source>
        <dbReference type="Ensembl" id="ENSCCRP00010020159.1"/>
    </source>
</evidence>
<dbReference type="Pfam" id="PF05699">
    <property type="entry name" value="Dimer_Tnp_hAT"/>
    <property type="match status" value="1"/>
</dbReference>
<keyword evidence="4" id="KW-1185">Reference proteome</keyword>
<dbReference type="InterPro" id="IPR012337">
    <property type="entry name" value="RNaseH-like_sf"/>
</dbReference>
<name>A0A8C1IN65_CYPCA</name>
<dbReference type="SUPFAM" id="SSF53098">
    <property type="entry name" value="Ribonuclease H-like"/>
    <property type="match status" value="1"/>
</dbReference>
<evidence type="ECO:0000259" key="2">
    <source>
        <dbReference type="Pfam" id="PF05699"/>
    </source>
</evidence>
<feature type="domain" description="HAT C-terminal dimerisation" evidence="2">
    <location>
        <begin position="276"/>
        <end position="356"/>
    </location>
</feature>
<dbReference type="PANTHER" id="PTHR46481:SF9">
    <property type="entry name" value="ZINC FINGER BED DOMAIN-CONTAINING PROTEIN 1-LIKE"/>
    <property type="match status" value="1"/>
</dbReference>
<accession>A0A8C1IN65</accession>
<dbReference type="AlphaFoldDB" id="A0A8C1IN65"/>
<dbReference type="InterPro" id="IPR052035">
    <property type="entry name" value="ZnF_BED_domain_contain"/>
</dbReference>